<dbReference type="InterPro" id="IPR001623">
    <property type="entry name" value="DnaJ_domain"/>
</dbReference>
<dbReference type="SMART" id="SM00271">
    <property type="entry name" value="DnaJ"/>
    <property type="match status" value="1"/>
</dbReference>
<feature type="region of interest" description="Disordered" evidence="2">
    <location>
        <begin position="82"/>
        <end position="178"/>
    </location>
</feature>
<dbReference type="Pfam" id="PF00226">
    <property type="entry name" value="DnaJ"/>
    <property type="match status" value="1"/>
</dbReference>
<keyword evidence="1" id="KW-0175">Coiled coil</keyword>
<organism evidence="4 5">
    <name type="scientific">Thalassiosira oceanica</name>
    <name type="common">Marine diatom</name>
    <dbReference type="NCBI Taxonomy" id="159749"/>
    <lineage>
        <taxon>Eukaryota</taxon>
        <taxon>Sar</taxon>
        <taxon>Stramenopiles</taxon>
        <taxon>Ochrophyta</taxon>
        <taxon>Bacillariophyta</taxon>
        <taxon>Coscinodiscophyceae</taxon>
        <taxon>Thalassiosirophycidae</taxon>
        <taxon>Thalassiosirales</taxon>
        <taxon>Thalassiosiraceae</taxon>
        <taxon>Thalassiosira</taxon>
    </lineage>
</organism>
<accession>K0SDK6</accession>
<feature type="coiled-coil region" evidence="1">
    <location>
        <begin position="441"/>
        <end position="468"/>
    </location>
</feature>
<keyword evidence="5" id="KW-1185">Reference proteome</keyword>
<protein>
    <recommendedName>
        <fullName evidence="3">J domain-containing protein</fullName>
    </recommendedName>
</protein>
<dbReference type="PANTHER" id="PTHR44094:SF8">
    <property type="entry name" value="DNAJ HEAT SHOCK N-TERMINAL DOMAIN-CONTAINING PROTEIN-RELATED"/>
    <property type="match status" value="1"/>
</dbReference>
<evidence type="ECO:0000313" key="5">
    <source>
        <dbReference type="Proteomes" id="UP000266841"/>
    </source>
</evidence>
<dbReference type="PRINTS" id="PR00625">
    <property type="entry name" value="JDOMAIN"/>
</dbReference>
<comment type="caution">
    <text evidence="4">The sequence shown here is derived from an EMBL/GenBank/DDBJ whole genome shotgun (WGS) entry which is preliminary data.</text>
</comment>
<dbReference type="Gene3D" id="1.10.287.110">
    <property type="entry name" value="DnaJ domain"/>
    <property type="match status" value="1"/>
</dbReference>
<dbReference type="Proteomes" id="UP000266841">
    <property type="component" value="Unassembled WGS sequence"/>
</dbReference>
<proteinExistence type="predicted"/>
<dbReference type="SUPFAM" id="SSF46565">
    <property type="entry name" value="Chaperone J-domain"/>
    <property type="match status" value="1"/>
</dbReference>
<dbReference type="PROSITE" id="PS00636">
    <property type="entry name" value="DNAJ_1"/>
    <property type="match status" value="1"/>
</dbReference>
<dbReference type="InterPro" id="IPR052423">
    <property type="entry name" value="EMIR"/>
</dbReference>
<dbReference type="OMA" id="WNETEGR"/>
<feature type="compositionally biased region" description="Basic and acidic residues" evidence="2">
    <location>
        <begin position="267"/>
        <end position="277"/>
    </location>
</feature>
<dbReference type="OrthoDB" id="10250354at2759"/>
<evidence type="ECO:0000256" key="1">
    <source>
        <dbReference type="SAM" id="Coils"/>
    </source>
</evidence>
<evidence type="ECO:0000256" key="2">
    <source>
        <dbReference type="SAM" id="MobiDB-lite"/>
    </source>
</evidence>
<feature type="domain" description="J" evidence="3">
    <location>
        <begin position="206"/>
        <end position="272"/>
    </location>
</feature>
<dbReference type="InterPro" id="IPR018253">
    <property type="entry name" value="DnaJ_domain_CS"/>
</dbReference>
<reference evidence="4 5" key="1">
    <citation type="journal article" date="2012" name="Genome Biol.">
        <title>Genome and low-iron response of an oceanic diatom adapted to chronic iron limitation.</title>
        <authorList>
            <person name="Lommer M."/>
            <person name="Specht M."/>
            <person name="Roy A.S."/>
            <person name="Kraemer L."/>
            <person name="Andreson R."/>
            <person name="Gutowska M.A."/>
            <person name="Wolf J."/>
            <person name="Bergner S.V."/>
            <person name="Schilhabel M.B."/>
            <person name="Klostermeier U.C."/>
            <person name="Beiko R.G."/>
            <person name="Rosenstiel P."/>
            <person name="Hippler M."/>
            <person name="Laroche J."/>
        </authorList>
    </citation>
    <scope>NUCLEOTIDE SEQUENCE [LARGE SCALE GENOMIC DNA]</scope>
    <source>
        <strain evidence="4 5">CCMP1005</strain>
    </source>
</reference>
<feature type="compositionally biased region" description="Low complexity" evidence="2">
    <location>
        <begin position="134"/>
        <end position="171"/>
    </location>
</feature>
<evidence type="ECO:0000313" key="4">
    <source>
        <dbReference type="EMBL" id="EJK63480.1"/>
    </source>
</evidence>
<dbReference type="InterPro" id="IPR026894">
    <property type="entry name" value="DnaJ_X"/>
</dbReference>
<evidence type="ECO:0000259" key="3">
    <source>
        <dbReference type="PROSITE" id="PS50076"/>
    </source>
</evidence>
<feature type="region of interest" description="Disordered" evidence="2">
    <location>
        <begin position="267"/>
        <end position="288"/>
    </location>
</feature>
<dbReference type="PANTHER" id="PTHR44094">
    <property type="entry name" value="DNAJ HEAT SHOCK N-TERMINAL DOMAIN-CONTAINING PROTEIN"/>
    <property type="match status" value="1"/>
</dbReference>
<dbReference type="eggNOG" id="KOG0691">
    <property type="taxonomic scope" value="Eukaryota"/>
</dbReference>
<dbReference type="EMBL" id="AGNL01018225">
    <property type="protein sequence ID" value="EJK63480.1"/>
    <property type="molecule type" value="Genomic_DNA"/>
</dbReference>
<dbReference type="Pfam" id="PF14308">
    <property type="entry name" value="DnaJ-X"/>
    <property type="match status" value="1"/>
</dbReference>
<dbReference type="PROSITE" id="PS50076">
    <property type="entry name" value="DNAJ_2"/>
    <property type="match status" value="1"/>
</dbReference>
<sequence length="565" mass="62226">MAETKKTKELAAEEAAAKQQLQAILDASRPKHLGYGVASGVSNVGEFAHEFARLPSRSSRRGLARTFDLFLQDSSLTLDFLPQLESTNDPGSRRRGRRRGRPGPGTREFLLLSPGDTMKPTPIRKRLLTSPALSGTSRPWGRSRGPSRGDWSGGPWDSSEGPSRASSARRSSPSDDDDIIGEAQRLAEANTKKPGSVTASKVADTSYYDVLEVTPDAEPSQIKRNYYKLARRYHPDRVGHDDKSAEQKFQHIGEAYQVLSDPELRRKYNSEGKDGLSTDRTGAAESPGQADPAILFAFLFGSDRFGEYVGRLSTATSALVADSAKVTPETAREVQRRRVTRLAFALADRLRIWTEEDYDAAKVMWTTLAEDLSGASYGSEMIHLIGKVYHLSALQFLGSADSGVGMPSIAKWAKGHYAQMEKSADTTKAKRDNLMAGMKMMTLQQKQAKELDEAKSDAEKQEKQAEMEAVMTEGMLNVMWTTTVVDITGTLHETIQLVLHDQSVDADTRKRRAYGLKNLGQIFMDCPAQSKTSGDAKKLYEEAAFAAMLETIKRKEEAVQAAHAH</sequence>
<gene>
    <name evidence="4" type="ORF">THAOC_15858</name>
</gene>
<dbReference type="InterPro" id="IPR036869">
    <property type="entry name" value="J_dom_sf"/>
</dbReference>
<dbReference type="CDD" id="cd06257">
    <property type="entry name" value="DnaJ"/>
    <property type="match status" value="1"/>
</dbReference>
<name>K0SDK6_THAOC</name>
<dbReference type="AlphaFoldDB" id="K0SDK6"/>